<dbReference type="SUPFAM" id="SSF103575">
    <property type="entry name" value="Plexin repeat"/>
    <property type="match status" value="1"/>
</dbReference>
<keyword evidence="1" id="KW-0732">Signal</keyword>
<name>A0A482ZDH6_LATHA</name>
<dbReference type="InterPro" id="IPR033760">
    <property type="entry name" value="Integrin_beta_N"/>
</dbReference>
<feature type="signal peptide" evidence="1">
    <location>
        <begin position="1"/>
        <end position="16"/>
    </location>
</feature>
<protein>
    <submittedName>
        <fullName evidence="3">U37-Theriditoxin-Lha1a_1</fullName>
    </submittedName>
</protein>
<feature type="domain" description="Integrin beta N-terminal" evidence="2">
    <location>
        <begin position="40"/>
        <end position="82"/>
    </location>
</feature>
<accession>A0A482ZDH6</accession>
<organism evidence="3">
    <name type="scientific">Latrodectus hasselti</name>
    <name type="common">Redback spider</name>
    <dbReference type="NCBI Taxonomy" id="256736"/>
    <lineage>
        <taxon>Eukaryota</taxon>
        <taxon>Metazoa</taxon>
        <taxon>Ecdysozoa</taxon>
        <taxon>Arthropoda</taxon>
        <taxon>Chelicerata</taxon>
        <taxon>Arachnida</taxon>
        <taxon>Araneae</taxon>
        <taxon>Araneomorphae</taxon>
        <taxon>Entelegynae</taxon>
        <taxon>Araneoidea</taxon>
        <taxon>Theridiidae</taxon>
        <taxon>Latrodectus</taxon>
    </lineage>
</organism>
<reference evidence="3" key="1">
    <citation type="submission" date="2017-03" db="EMBL/GenBank/DDBJ databases">
        <authorList>
            <person name="QRISCLOUD D."/>
        </authorList>
    </citation>
    <scope>NUCLEOTIDE SEQUENCE</scope>
</reference>
<evidence type="ECO:0000313" key="3">
    <source>
        <dbReference type="EMBL" id="SMD29980.1"/>
    </source>
</evidence>
<evidence type="ECO:0000256" key="1">
    <source>
        <dbReference type="SAM" id="SignalP"/>
    </source>
</evidence>
<reference evidence="3" key="2">
    <citation type="submission" date="2019-04" db="EMBL/GenBank/DDBJ databases">
        <title>Unravelling the molecular evolution of spider venoms.</title>
        <authorList>
            <person name="Pineda S."/>
        </authorList>
    </citation>
    <scope>NUCLEOTIDE SEQUENCE</scope>
</reference>
<dbReference type="AlphaFoldDB" id="A0A482ZDH6"/>
<proteinExistence type="predicted"/>
<feature type="chain" id="PRO_5019768664" evidence="1">
    <location>
        <begin position="17"/>
        <end position="103"/>
    </location>
</feature>
<sequence>MVPYFFLSLLIKVCLAQSKGKGSAYSEYETFPAPEKLTGNPCISRETCGDCITADPECAWCSQEDFTQDGSRRCDYTGNLRGRCADDHIVMPGQGMQKLKIKN</sequence>
<dbReference type="Gene3D" id="3.30.1680.10">
    <property type="entry name" value="ligand-binding face of the semaphorins, domain 2"/>
    <property type="match status" value="1"/>
</dbReference>
<dbReference type="Pfam" id="PF17205">
    <property type="entry name" value="PSI_integrin"/>
    <property type="match status" value="1"/>
</dbReference>
<evidence type="ECO:0000259" key="2">
    <source>
        <dbReference type="Pfam" id="PF17205"/>
    </source>
</evidence>
<dbReference type="EMBL" id="HAGP01000043">
    <property type="protein sequence ID" value="SMD29980.1"/>
    <property type="molecule type" value="Transcribed_RNA"/>
</dbReference>